<dbReference type="EMBL" id="JAHRIP010088160">
    <property type="protein sequence ID" value="MEQ2316178.1"/>
    <property type="molecule type" value="Genomic_DNA"/>
</dbReference>
<comment type="caution">
    <text evidence="1">The sequence shown here is derived from an EMBL/GenBank/DDBJ whole genome shotgun (WGS) entry which is preliminary data.</text>
</comment>
<accession>A0ABV1ACA0</accession>
<evidence type="ECO:0000313" key="1">
    <source>
        <dbReference type="EMBL" id="MEQ2316178.1"/>
    </source>
</evidence>
<feature type="non-terminal residue" evidence="1">
    <location>
        <position position="1"/>
    </location>
</feature>
<keyword evidence="2" id="KW-1185">Reference proteome</keyword>
<evidence type="ECO:0000313" key="2">
    <source>
        <dbReference type="Proteomes" id="UP001469553"/>
    </source>
</evidence>
<protein>
    <submittedName>
        <fullName evidence="1">Uncharacterized protein</fullName>
    </submittedName>
</protein>
<dbReference type="Proteomes" id="UP001469553">
    <property type="component" value="Unassembled WGS sequence"/>
</dbReference>
<name>A0ABV1ACA0_9TELE</name>
<sequence length="105" mass="11191">AQTELQPTLSPLPVGFLLGHSERQRFPADSSLSYIQDTSTLFGRIEPIIRCQLGCVYPGVKKSHLKATEQGFSEDASFSDDPAAASGSSILGAQCGFLGLMGSLW</sequence>
<gene>
    <name evidence="1" type="ORF">AMECASPLE_030031</name>
</gene>
<organism evidence="1 2">
    <name type="scientific">Ameca splendens</name>
    <dbReference type="NCBI Taxonomy" id="208324"/>
    <lineage>
        <taxon>Eukaryota</taxon>
        <taxon>Metazoa</taxon>
        <taxon>Chordata</taxon>
        <taxon>Craniata</taxon>
        <taxon>Vertebrata</taxon>
        <taxon>Euteleostomi</taxon>
        <taxon>Actinopterygii</taxon>
        <taxon>Neopterygii</taxon>
        <taxon>Teleostei</taxon>
        <taxon>Neoteleostei</taxon>
        <taxon>Acanthomorphata</taxon>
        <taxon>Ovalentaria</taxon>
        <taxon>Atherinomorphae</taxon>
        <taxon>Cyprinodontiformes</taxon>
        <taxon>Goodeidae</taxon>
        <taxon>Ameca</taxon>
    </lineage>
</organism>
<proteinExistence type="predicted"/>
<reference evidence="1 2" key="1">
    <citation type="submission" date="2021-06" db="EMBL/GenBank/DDBJ databases">
        <authorList>
            <person name="Palmer J.M."/>
        </authorList>
    </citation>
    <scope>NUCLEOTIDE SEQUENCE [LARGE SCALE GENOMIC DNA]</scope>
    <source>
        <strain evidence="1 2">AS_MEX2019</strain>
        <tissue evidence="1">Muscle</tissue>
    </source>
</reference>